<accession>A0ABU9AMR9</accession>
<proteinExistence type="predicted"/>
<dbReference type="Gene3D" id="2.60.120.260">
    <property type="entry name" value="Galactose-binding domain-like"/>
    <property type="match status" value="2"/>
</dbReference>
<evidence type="ECO:0008006" key="3">
    <source>
        <dbReference type="Google" id="ProtNLM"/>
    </source>
</evidence>
<keyword evidence="2" id="KW-1185">Reference proteome</keyword>
<organism evidence="1 2">
    <name type="scientific">Luteolibacter soli</name>
    <dbReference type="NCBI Taxonomy" id="3135280"/>
    <lineage>
        <taxon>Bacteria</taxon>
        <taxon>Pseudomonadati</taxon>
        <taxon>Verrucomicrobiota</taxon>
        <taxon>Verrucomicrobiia</taxon>
        <taxon>Verrucomicrobiales</taxon>
        <taxon>Verrucomicrobiaceae</taxon>
        <taxon>Luteolibacter</taxon>
    </lineage>
</organism>
<gene>
    <name evidence="1" type="ORF">WKV53_00675</name>
</gene>
<dbReference type="Proteomes" id="UP001371305">
    <property type="component" value="Unassembled WGS sequence"/>
</dbReference>
<protein>
    <recommendedName>
        <fullName evidence="3">SCP domain-containing protein</fullName>
    </recommendedName>
</protein>
<evidence type="ECO:0000313" key="1">
    <source>
        <dbReference type="EMBL" id="MEK7948984.1"/>
    </source>
</evidence>
<dbReference type="RefSeq" id="WP_341402341.1">
    <property type="nucleotide sequence ID" value="NZ_JBBUKT010000001.1"/>
</dbReference>
<evidence type="ECO:0000313" key="2">
    <source>
        <dbReference type="Proteomes" id="UP001371305"/>
    </source>
</evidence>
<comment type="caution">
    <text evidence="1">The sequence shown here is derived from an EMBL/GenBank/DDBJ whole genome shotgun (WGS) entry which is preliminary data.</text>
</comment>
<reference evidence="1 2" key="1">
    <citation type="submission" date="2024-04" db="EMBL/GenBank/DDBJ databases">
        <title>Luteolibacter sp. isolated from soil.</title>
        <authorList>
            <person name="An J."/>
        </authorList>
    </citation>
    <scope>NUCLEOTIDE SEQUENCE [LARGE SCALE GENOMIC DNA]</scope>
    <source>
        <strain evidence="1 2">Y139</strain>
    </source>
</reference>
<dbReference type="EMBL" id="JBBUKT010000001">
    <property type="protein sequence ID" value="MEK7948984.1"/>
    <property type="molecule type" value="Genomic_DNA"/>
</dbReference>
<name>A0ABU9AMR9_9BACT</name>
<dbReference type="SUPFAM" id="SSF50939">
    <property type="entry name" value="Sialidases"/>
    <property type="match status" value="1"/>
</dbReference>
<sequence>MFASCLAASALADPVPTRGFEVDTSNRNNVVAFYQSVFQASEGYRDRINWTGNYTSTAAGAEGTTSAAFAGDVERRLNYFRALCGVPADVRVNTGFTVNIQEADTYKPDPSTTKAAAAQRSALMIARTYPNSGGLNHNPPQSNTAWTTAAWNANKNGNLALGFFGPGAVDAYVQENVVGISNWNIDVGHRRWLLCHWSTDFASGDTPGLFSGNSVRPPSNAMYVVPRAADANFNIDPLFHSYPAAGYFPVEHNSPYWSLSYHKADFSAATVTLRDAALNVLPVSVVSRRSGFGDNSIVWQVPASAAIFSVTGDTTFHVTVSGIQGENVPTVHSYDVTLFDPQRLNQSGVVTGQSSPLAAGSTYQVSGLEGVEQVEAGMFQRKAATWVEGAEDSPAPKVIAKASSTYPFLAAVAGFAKSGTKAFHLTFPTRYDPMINGVPQQSFELDREIVPGTGSALTFQYRRGLMTPATKLAVESSVDGGLTWSNLTTISGGGGTSDAAFQASSLPLPSAGSPLRVRFRFYLSDPTSSLYAHEDYPTAATGIFIDDIGVSAGDWLEPWGTVKASGLTSFAFNSTTAGTSIGSGTWWLRARAYLGGKAFPWGAAKVVTPRGQFELSGSTTPPVSGANYNFLGDPAATSYRFEVSAPGAGAWTEGAETAPPPQIIAQTSPAYTVLSTLTGFRKSGARSFRLGLATLTDPEDFFMVERDATPSATSALEFWTRRGPMAVTNRLHVELSTDGGNTWTSIWNLPGTKKADKAMTRQSVSLSAWAGTAVKFRFALRNAGGNNLKWNASKSGVWVDDITVTNPSPVLWSKETTIAAGATTVTLNEVIAGRPLVVGQTVQIRLRPMYGATAGAWGPALLVTPSALSASLTGFAAYQAYEYPSQSLAFDADSDGDGMVDGIEYAFSTDPTRPSVAADSIAITVERMEISRDLPTERADVNYNAEWSDDLTTWSSEGVDVRIEGGKIIASAPIGGPSRVMRWVVLQK</sequence>
<dbReference type="InterPro" id="IPR036278">
    <property type="entry name" value="Sialidase_sf"/>
</dbReference>